<evidence type="ECO:0000256" key="4">
    <source>
        <dbReference type="ARBA" id="ARBA00022729"/>
    </source>
</evidence>
<dbReference type="PROSITE" id="PS51257">
    <property type="entry name" value="PROKAR_LIPOPROTEIN"/>
    <property type="match status" value="1"/>
</dbReference>
<evidence type="ECO:0000256" key="1">
    <source>
        <dbReference type="ARBA" id="ARBA00008520"/>
    </source>
</evidence>
<feature type="region of interest" description="Disordered" evidence="5">
    <location>
        <begin position="26"/>
        <end position="54"/>
    </location>
</feature>
<dbReference type="EMBL" id="BAABIW010000006">
    <property type="protein sequence ID" value="GAA5020857.1"/>
    <property type="molecule type" value="Genomic_DNA"/>
</dbReference>
<dbReference type="PANTHER" id="PTHR30061:SF50">
    <property type="entry name" value="MALTOSE_MALTODEXTRIN-BINDING PERIPLASMIC PROTEIN"/>
    <property type="match status" value="1"/>
</dbReference>
<dbReference type="InterPro" id="IPR006060">
    <property type="entry name" value="Maltose/Cyclodextrin-bd"/>
</dbReference>
<dbReference type="Pfam" id="PF13416">
    <property type="entry name" value="SBP_bac_8"/>
    <property type="match status" value="1"/>
</dbReference>
<evidence type="ECO:0000313" key="8">
    <source>
        <dbReference type="Proteomes" id="UP001500427"/>
    </source>
</evidence>
<evidence type="ECO:0000256" key="3">
    <source>
        <dbReference type="ARBA" id="ARBA00022597"/>
    </source>
</evidence>
<feature type="chain" id="PRO_5047280482" evidence="6">
    <location>
        <begin position="21"/>
        <end position="439"/>
    </location>
</feature>
<dbReference type="RefSeq" id="WP_345506321.1">
    <property type="nucleotide sequence ID" value="NZ_BAABIW010000006.1"/>
</dbReference>
<evidence type="ECO:0000256" key="2">
    <source>
        <dbReference type="ARBA" id="ARBA00022448"/>
    </source>
</evidence>
<feature type="signal peptide" evidence="6">
    <location>
        <begin position="1"/>
        <end position="20"/>
    </location>
</feature>
<comment type="caution">
    <text evidence="7">The sequence shown here is derived from an EMBL/GenBank/DDBJ whole genome shotgun (WGS) entry which is preliminary data.</text>
</comment>
<protein>
    <submittedName>
        <fullName evidence="7">Extracellular solute-binding protein</fullName>
    </submittedName>
</protein>
<keyword evidence="8" id="KW-1185">Reference proteome</keyword>
<sequence>MHKRAYGAVALSGVAALALSACGGSSPAPTASSSAAPSASETSSVPAAAPTTTGAPVRDANVDLVIWTDADRAATVKKIADKFGEENGVSVSVQVAVDTRQQFKDATKVGKGPDIVVGAHDWLGELVQENTVAPIALSADTAAKFSKPAIAAAKFNGQNYGVPYAVENIALMRNTDLAPDAPKSMDELVKMGNEIKAKSGGKVTNVLIQQVGKTGNAYYTYPYLSAFGGGIFGQSADGGFDPKKVLVNSAGSIKGAEVLADLGKQKILSTNVGDDNAEGLFDAGKAPFFITGPWATTNAKKANIKYAISNLPTLQGGGQMQPFLGVQLFYVSAKAKNASIAQEFVTNYITKKDVQLELFNALGRPPALTEALDEVAASNADVKAFFEAGKDSKPMPNIPAMNSVWGPLGQASADVISGKDPQARFDAAQKEIVANINKG</sequence>
<evidence type="ECO:0000313" key="7">
    <source>
        <dbReference type="EMBL" id="GAA5020857.1"/>
    </source>
</evidence>
<dbReference type="CDD" id="cd13586">
    <property type="entry name" value="PBP2_Maltose_binding_like"/>
    <property type="match status" value="1"/>
</dbReference>
<reference evidence="8" key="1">
    <citation type="journal article" date="2019" name="Int. J. Syst. Evol. Microbiol.">
        <title>The Global Catalogue of Microorganisms (GCM) 10K type strain sequencing project: providing services to taxonomists for standard genome sequencing and annotation.</title>
        <authorList>
            <consortium name="The Broad Institute Genomics Platform"/>
            <consortium name="The Broad Institute Genome Sequencing Center for Infectious Disease"/>
            <person name="Wu L."/>
            <person name="Ma J."/>
        </authorList>
    </citation>
    <scope>NUCLEOTIDE SEQUENCE [LARGE SCALE GENOMIC DNA]</scope>
    <source>
        <strain evidence="8">JCM 17687</strain>
    </source>
</reference>
<comment type="similarity">
    <text evidence="1">Belongs to the bacterial solute-binding protein 1 family.</text>
</comment>
<accession>A0ABP9J6Z9</accession>
<gene>
    <name evidence="7" type="ORF">GCM10023258_09860</name>
</gene>
<dbReference type="Gene3D" id="3.40.190.10">
    <property type="entry name" value="Periplasmic binding protein-like II"/>
    <property type="match status" value="2"/>
</dbReference>
<organism evidence="7 8">
    <name type="scientific">Terrabacter aeriphilus</name>
    <dbReference type="NCBI Taxonomy" id="515662"/>
    <lineage>
        <taxon>Bacteria</taxon>
        <taxon>Bacillati</taxon>
        <taxon>Actinomycetota</taxon>
        <taxon>Actinomycetes</taxon>
        <taxon>Micrococcales</taxon>
        <taxon>Intrasporangiaceae</taxon>
        <taxon>Terrabacter</taxon>
    </lineage>
</organism>
<keyword evidence="3" id="KW-0762">Sugar transport</keyword>
<dbReference type="PRINTS" id="PR00181">
    <property type="entry name" value="MALTOSEBP"/>
</dbReference>
<dbReference type="Proteomes" id="UP001500427">
    <property type="component" value="Unassembled WGS sequence"/>
</dbReference>
<dbReference type="PANTHER" id="PTHR30061">
    <property type="entry name" value="MALTOSE-BINDING PERIPLASMIC PROTEIN"/>
    <property type="match status" value="1"/>
</dbReference>
<evidence type="ECO:0000256" key="6">
    <source>
        <dbReference type="SAM" id="SignalP"/>
    </source>
</evidence>
<dbReference type="SUPFAM" id="SSF53850">
    <property type="entry name" value="Periplasmic binding protein-like II"/>
    <property type="match status" value="1"/>
</dbReference>
<evidence type="ECO:0000256" key="5">
    <source>
        <dbReference type="SAM" id="MobiDB-lite"/>
    </source>
</evidence>
<name>A0ABP9J6Z9_9MICO</name>
<keyword evidence="4 6" id="KW-0732">Signal</keyword>
<keyword evidence="2" id="KW-0813">Transport</keyword>
<dbReference type="InterPro" id="IPR006059">
    <property type="entry name" value="SBP"/>
</dbReference>
<proteinExistence type="inferred from homology"/>